<name>A0A177FNS9_9EURO</name>
<dbReference type="Pfam" id="PF01557">
    <property type="entry name" value="FAA_hydrolase"/>
    <property type="match status" value="1"/>
</dbReference>
<dbReference type="PANTHER" id="PTHR11820:SF100">
    <property type="entry name" value="FUMARYLACETOACETATE HYDROLASE FAMILY PROTEIN (AFU_ORTHOLOGUE AFUA_4G01490)"/>
    <property type="match status" value="1"/>
</dbReference>
<dbReference type="GeneID" id="34596126"/>
<dbReference type="GO" id="GO:0071949">
    <property type="term" value="F:FAD binding"/>
    <property type="evidence" value="ECO:0007669"/>
    <property type="project" value="InterPro"/>
</dbReference>
<organism evidence="8 9">
    <name type="scientific">Fonsecaea monophora</name>
    <dbReference type="NCBI Taxonomy" id="254056"/>
    <lineage>
        <taxon>Eukaryota</taxon>
        <taxon>Fungi</taxon>
        <taxon>Dikarya</taxon>
        <taxon>Ascomycota</taxon>
        <taxon>Pezizomycotina</taxon>
        <taxon>Eurotiomycetes</taxon>
        <taxon>Chaetothyriomycetidae</taxon>
        <taxon>Chaetothyriales</taxon>
        <taxon>Herpotrichiellaceae</taxon>
        <taxon>Fonsecaea</taxon>
    </lineage>
</organism>
<dbReference type="InterPro" id="IPR002938">
    <property type="entry name" value="FAD-bd"/>
</dbReference>
<feature type="domain" description="FAD-binding" evidence="6">
    <location>
        <begin position="8"/>
        <end position="355"/>
    </location>
</feature>
<dbReference type="SUPFAM" id="SSF56529">
    <property type="entry name" value="FAH"/>
    <property type="match status" value="1"/>
</dbReference>
<keyword evidence="9" id="KW-1185">Reference proteome</keyword>
<dbReference type="Gene3D" id="3.30.70.2450">
    <property type="match status" value="1"/>
</dbReference>
<keyword evidence="5" id="KW-0560">Oxidoreductase</keyword>
<evidence type="ECO:0000256" key="5">
    <source>
        <dbReference type="ARBA" id="ARBA00023002"/>
    </source>
</evidence>
<gene>
    <name evidence="8" type="ORF">AYO21_00944</name>
</gene>
<evidence type="ECO:0000259" key="7">
    <source>
        <dbReference type="Pfam" id="PF01557"/>
    </source>
</evidence>
<dbReference type="InterPro" id="IPR036188">
    <property type="entry name" value="FAD/NAD-bd_sf"/>
</dbReference>
<dbReference type="Proteomes" id="UP000077002">
    <property type="component" value="Unassembled WGS sequence"/>
</dbReference>
<evidence type="ECO:0000256" key="1">
    <source>
        <dbReference type="ARBA" id="ARBA00010211"/>
    </source>
</evidence>
<keyword evidence="4" id="KW-0274">FAD</keyword>
<dbReference type="AlphaFoldDB" id="A0A177FNS9"/>
<evidence type="ECO:0000256" key="2">
    <source>
        <dbReference type="ARBA" id="ARBA00022630"/>
    </source>
</evidence>
<dbReference type="PRINTS" id="PR00420">
    <property type="entry name" value="RNGMNOXGNASE"/>
</dbReference>
<dbReference type="Gene3D" id="3.90.850.10">
    <property type="entry name" value="Fumarylacetoacetase-like, C-terminal domain"/>
    <property type="match status" value="1"/>
</dbReference>
<evidence type="ECO:0000256" key="3">
    <source>
        <dbReference type="ARBA" id="ARBA00022723"/>
    </source>
</evidence>
<evidence type="ECO:0000313" key="8">
    <source>
        <dbReference type="EMBL" id="OAG44982.1"/>
    </source>
</evidence>
<dbReference type="InterPro" id="IPR011234">
    <property type="entry name" value="Fumarylacetoacetase-like_C"/>
</dbReference>
<dbReference type="GO" id="GO:0016491">
    <property type="term" value="F:oxidoreductase activity"/>
    <property type="evidence" value="ECO:0007669"/>
    <property type="project" value="UniProtKB-KW"/>
</dbReference>
<evidence type="ECO:0000259" key="6">
    <source>
        <dbReference type="Pfam" id="PF01494"/>
    </source>
</evidence>
<feature type="domain" description="Fumarylacetoacetase-like C-terminal" evidence="7">
    <location>
        <begin position="508"/>
        <end position="718"/>
    </location>
</feature>
<dbReference type="Gene3D" id="3.50.50.60">
    <property type="entry name" value="FAD/NAD(P)-binding domain"/>
    <property type="match status" value="1"/>
</dbReference>
<accession>A0A177FNS9</accession>
<dbReference type="RefSeq" id="XP_022516934.1">
    <property type="nucleotide sequence ID" value="XM_022650931.1"/>
</dbReference>
<evidence type="ECO:0008006" key="10">
    <source>
        <dbReference type="Google" id="ProtNLM"/>
    </source>
</evidence>
<dbReference type="InterPro" id="IPR036663">
    <property type="entry name" value="Fumarylacetoacetase_C_sf"/>
</dbReference>
<dbReference type="GO" id="GO:0006107">
    <property type="term" value="P:oxaloacetate metabolic process"/>
    <property type="evidence" value="ECO:0007669"/>
    <property type="project" value="UniProtKB-ARBA"/>
</dbReference>
<dbReference type="EMBL" id="LVKK01000003">
    <property type="protein sequence ID" value="OAG44982.1"/>
    <property type="molecule type" value="Genomic_DNA"/>
</dbReference>
<keyword evidence="3" id="KW-0479">Metal-binding</keyword>
<evidence type="ECO:0000313" key="9">
    <source>
        <dbReference type="Proteomes" id="UP000077002"/>
    </source>
</evidence>
<keyword evidence="2" id="KW-0285">Flavoprotein</keyword>
<dbReference type="SUPFAM" id="SSF51905">
    <property type="entry name" value="FAD/NAD(P)-binding domain"/>
    <property type="match status" value="1"/>
</dbReference>
<sequence length="722" mass="79288">MKDTSLSKVIVVGAGPAGLLLALMLAKHGISVDVVEAKDAVDSRPRGAAYGPAAVSVLRRAGVLDRIRQEGLCVDSFTWRRVDGTVINRLTGMNRNPDKGGFICLPVYDLACLLYNELSQFPNAQVHWNHRVTAVLQDESRAWVECENGKSFAGDFVVGCDGGTSTVRKSLFGSNFPGHTWDAIMVATNIDMLIFVLDFQIRGYDFSKYGWEDTSWIVDPEHWAVVALIDQQGTWRVSYGEKGSLSHDELYERMPAKLQRILPGNPTSDQYTIERFSPYKLHQRCTEKMRVGRILLAGDAAHLNNPMGGLGLTTGISDVGGLAECLEGIHDGKAGHEILDQYDQIRREIYRTVTDPVSTANLARVRSDPAALAGGQDPFFAMLDRSREDASVLDEIEKKDMGLLVDFTQFYHTNKVNGHTNGLATSHASLTHWDRLVRYVSAKTGQTRYGEPLADLNADIDQLMAEGTLKVRPLEGSNWLAARPSADEKEDLVKELLGPLTPTDVPIIRCTGLNYRTHIIESNWDIPTNPTLFIKPGQAVGDTRAPIPVPKLSQSKCDYEGELTIVIGKDAKNVSEEQALDYVAGYVVGNDVSCRDWQLDKDKAGMMPQWCFGKSFDKYAPVGPAIVSPKVLGDASGLRLRTYVNGELRQDANTSDLCFGVRKLVSFYSTGQTLEAGSLIMTGTPGGVAAAMKVPQYLQDGDEVVVEIEGIGKLRNVIKFDE</sequence>
<dbReference type="GO" id="GO:0050163">
    <property type="term" value="F:oxaloacetate tautomerase activity"/>
    <property type="evidence" value="ECO:0007669"/>
    <property type="project" value="UniProtKB-ARBA"/>
</dbReference>
<evidence type="ECO:0000256" key="4">
    <source>
        <dbReference type="ARBA" id="ARBA00022827"/>
    </source>
</evidence>
<dbReference type="OrthoDB" id="411064at2759"/>
<proteinExistence type="inferred from homology"/>
<comment type="caution">
    <text evidence="8">The sequence shown here is derived from an EMBL/GenBank/DDBJ whole genome shotgun (WGS) entry which is preliminary data.</text>
</comment>
<protein>
    <recommendedName>
        <fullName evidence="10">FAD-binding domain-containing protein</fullName>
    </recommendedName>
</protein>
<dbReference type="GO" id="GO:0046872">
    <property type="term" value="F:metal ion binding"/>
    <property type="evidence" value="ECO:0007669"/>
    <property type="project" value="UniProtKB-KW"/>
</dbReference>
<comment type="similarity">
    <text evidence="1">Belongs to the FAH family.</text>
</comment>
<dbReference type="Pfam" id="PF01494">
    <property type="entry name" value="FAD_binding_3"/>
    <property type="match status" value="1"/>
</dbReference>
<reference evidence="8 9" key="1">
    <citation type="submission" date="2016-03" db="EMBL/GenBank/DDBJ databases">
        <title>Draft genome sequence of the Fonsecaea monophora CBS 269.37.</title>
        <authorList>
            <person name="Bombassaro A."/>
            <person name="Vinicius W.A."/>
            <person name="De Hoog S."/>
            <person name="Sun J."/>
            <person name="Souza E.M."/>
            <person name="Raittz R.T."/>
            <person name="Costa F."/>
            <person name="Leao A.C."/>
            <person name="Tadra-Sfeir M.Z."/>
            <person name="Baura V."/>
            <person name="Balsanelli E."/>
            <person name="Pedrosa F.O."/>
            <person name="Moreno L.F."/>
            <person name="Steffens M.B."/>
            <person name="Xi L."/>
            <person name="Bocca A.L."/>
            <person name="Felipe M.S."/>
            <person name="Teixeira M."/>
            <person name="Telles Filho F.Q."/>
            <person name="Azevedo C.M."/>
            <person name="Gomes R."/>
            <person name="Vicente V.A."/>
        </authorList>
    </citation>
    <scope>NUCLEOTIDE SEQUENCE [LARGE SCALE GENOMIC DNA]</scope>
    <source>
        <strain evidence="8 9">CBS 269.37</strain>
    </source>
</reference>
<dbReference type="PANTHER" id="PTHR11820">
    <property type="entry name" value="ACYLPYRUVASE"/>
    <property type="match status" value="1"/>
</dbReference>
<dbReference type="FunFam" id="3.90.850.10:FF:000002">
    <property type="entry name" value="2-hydroxyhepta-2,4-diene-1,7-dioate isomerase"/>
    <property type="match status" value="1"/>
</dbReference>